<gene>
    <name evidence="1" type="ORF">MIZ03_4480</name>
</gene>
<evidence type="ECO:0000313" key="1">
    <source>
        <dbReference type="EMBL" id="BCO29557.1"/>
    </source>
</evidence>
<organism evidence="1 2">
    <name type="scientific">Rhodoferax lithotrophicus</name>
    <dbReference type="NCBI Taxonomy" id="2798804"/>
    <lineage>
        <taxon>Bacteria</taxon>
        <taxon>Pseudomonadati</taxon>
        <taxon>Pseudomonadota</taxon>
        <taxon>Betaproteobacteria</taxon>
        <taxon>Burkholderiales</taxon>
        <taxon>Comamonadaceae</taxon>
        <taxon>Rhodoferax</taxon>
    </lineage>
</organism>
<accession>A0ABN6DC28</accession>
<sequence length="139" mass="15723">MLLTDIAVEHTLVSKKNGVRQTYLLHPFTNTQRDTLGKFEIIRDISEPGFKEVKRSTFVTFQQLAELYAKGVLEEFWFSVRMCPGQGTYPTANPVKKLLPTSIRPGSPFDQAVQKVDASKPANRDLRTALLRMNVKLQG</sequence>
<keyword evidence="2" id="KW-1185">Reference proteome</keyword>
<proteinExistence type="predicted"/>
<name>A0ABN6DC28_9BURK</name>
<reference evidence="1 2" key="1">
    <citation type="journal article" date="2021" name="Microbiol. Spectr.">
        <title>A Single Bacterium Capable of Oxidation and Reduction of Iron at Circumneutral pH.</title>
        <authorList>
            <person name="Kato S."/>
            <person name="Ohkuma M."/>
        </authorList>
    </citation>
    <scope>NUCLEOTIDE SEQUENCE [LARGE SCALE GENOMIC DNA]</scope>
    <source>
        <strain evidence="1 2">MIZ03</strain>
    </source>
</reference>
<dbReference type="RefSeq" id="WP_223905692.1">
    <property type="nucleotide sequence ID" value="NZ_AP024238.1"/>
</dbReference>
<dbReference type="EMBL" id="AP024238">
    <property type="protein sequence ID" value="BCO29557.1"/>
    <property type="molecule type" value="Genomic_DNA"/>
</dbReference>
<protein>
    <submittedName>
        <fullName evidence="1">Uncharacterized protein</fullName>
    </submittedName>
</protein>
<dbReference type="Proteomes" id="UP000824366">
    <property type="component" value="Chromosome"/>
</dbReference>
<evidence type="ECO:0000313" key="2">
    <source>
        <dbReference type="Proteomes" id="UP000824366"/>
    </source>
</evidence>